<proteinExistence type="inferred from homology"/>
<dbReference type="AlphaFoldDB" id="A0A3A4ZAM9"/>
<evidence type="ECO:0000256" key="1">
    <source>
        <dbReference type="ARBA" id="ARBA00006700"/>
    </source>
</evidence>
<dbReference type="PANTHER" id="PTHR11620">
    <property type="entry name" value="60S RIBOSOMAL PROTEIN L23A"/>
    <property type="match status" value="1"/>
</dbReference>
<gene>
    <name evidence="4" type="primary">rplW</name>
    <name evidence="5" type="ORF">C4561_05330</name>
</gene>
<evidence type="ECO:0000313" key="6">
    <source>
        <dbReference type="Proteomes" id="UP000265540"/>
    </source>
</evidence>
<dbReference type="GO" id="GO:0005840">
    <property type="term" value="C:ribosome"/>
    <property type="evidence" value="ECO:0007669"/>
    <property type="project" value="UniProtKB-KW"/>
</dbReference>
<dbReference type="InterPro" id="IPR012678">
    <property type="entry name" value="Ribosomal_uL23/eL15/eS24_sf"/>
</dbReference>
<dbReference type="EMBL" id="QZJF01000022">
    <property type="protein sequence ID" value="RJR26383.1"/>
    <property type="molecule type" value="Genomic_DNA"/>
</dbReference>
<accession>A0A3A4ZAM9</accession>
<keyword evidence="3 4" id="KW-0687">Ribonucleoprotein</keyword>
<keyword evidence="2 4" id="KW-0689">Ribosomal protein</keyword>
<dbReference type="SUPFAM" id="SSF54189">
    <property type="entry name" value="Ribosomal proteins S24e, L23 and L15e"/>
    <property type="match status" value="1"/>
</dbReference>
<comment type="subunit">
    <text evidence="4">Part of the 50S ribosomal subunit. Contacts protein L29, and trigger factor when it is bound to the ribosome.</text>
</comment>
<evidence type="ECO:0000256" key="2">
    <source>
        <dbReference type="ARBA" id="ARBA00022980"/>
    </source>
</evidence>
<dbReference type="HAMAP" id="MF_01369_B">
    <property type="entry name" value="Ribosomal_uL23_B"/>
    <property type="match status" value="1"/>
</dbReference>
<reference evidence="5 6" key="1">
    <citation type="journal article" date="2017" name="ISME J.">
        <title>Energy and carbon metabolisms in a deep terrestrial subsurface fluid microbial community.</title>
        <authorList>
            <person name="Momper L."/>
            <person name="Jungbluth S.P."/>
            <person name="Lee M.D."/>
            <person name="Amend J.P."/>
        </authorList>
    </citation>
    <scope>NUCLEOTIDE SEQUENCE [LARGE SCALE GENOMIC DNA]</scope>
    <source>
        <strain evidence="5">SURF_46</strain>
    </source>
</reference>
<dbReference type="InterPro" id="IPR013025">
    <property type="entry name" value="Ribosomal_uL23-like"/>
</dbReference>
<evidence type="ECO:0000256" key="4">
    <source>
        <dbReference type="HAMAP-Rule" id="MF_01369"/>
    </source>
</evidence>
<comment type="function">
    <text evidence="4">One of the early assembly proteins it binds 23S rRNA. One of the proteins that surrounds the polypeptide exit tunnel on the outside of the ribosome. Forms the main docking site for trigger factor binding to the ribosome.</text>
</comment>
<dbReference type="InterPro" id="IPR012677">
    <property type="entry name" value="Nucleotide-bd_a/b_plait_sf"/>
</dbReference>
<evidence type="ECO:0000256" key="3">
    <source>
        <dbReference type="ARBA" id="ARBA00023274"/>
    </source>
</evidence>
<protein>
    <recommendedName>
        <fullName evidence="4">Large ribosomal subunit protein uL23</fullName>
    </recommendedName>
</protein>
<comment type="similarity">
    <text evidence="1 4">Belongs to the universal ribosomal protein uL23 family.</text>
</comment>
<sequence length="97" mass="10982">MRINEAIIRPIVTEKTMAQLDQNKYVFEVDMSVSKGQVVDELRSLFGVDVVDVKSSILPGKKIRQGKTFRFKKGAKRKKVTVTLKEGQKLDIVSKES</sequence>
<dbReference type="GO" id="GO:0003735">
    <property type="term" value="F:structural constituent of ribosome"/>
    <property type="evidence" value="ECO:0007669"/>
    <property type="project" value="InterPro"/>
</dbReference>
<dbReference type="Proteomes" id="UP000265540">
    <property type="component" value="Unassembled WGS sequence"/>
</dbReference>
<dbReference type="GO" id="GO:1990904">
    <property type="term" value="C:ribonucleoprotein complex"/>
    <property type="evidence" value="ECO:0007669"/>
    <property type="project" value="UniProtKB-KW"/>
</dbReference>
<dbReference type="Pfam" id="PF00276">
    <property type="entry name" value="Ribosomal_L23"/>
    <property type="match status" value="1"/>
</dbReference>
<keyword evidence="4" id="KW-0694">RNA-binding</keyword>
<dbReference type="GO" id="GO:0019843">
    <property type="term" value="F:rRNA binding"/>
    <property type="evidence" value="ECO:0007669"/>
    <property type="project" value="UniProtKB-UniRule"/>
</dbReference>
<comment type="caution">
    <text evidence="5">The sequence shown here is derived from an EMBL/GenBank/DDBJ whole genome shotgun (WGS) entry which is preliminary data.</text>
</comment>
<dbReference type="GO" id="GO:0006412">
    <property type="term" value="P:translation"/>
    <property type="evidence" value="ECO:0007669"/>
    <property type="project" value="UniProtKB-UniRule"/>
</dbReference>
<name>A0A3A4ZAM9_UNCKA</name>
<evidence type="ECO:0000313" key="5">
    <source>
        <dbReference type="EMBL" id="RJR26383.1"/>
    </source>
</evidence>
<keyword evidence="4" id="KW-0699">rRNA-binding</keyword>
<dbReference type="Gene3D" id="3.30.70.330">
    <property type="match status" value="1"/>
</dbReference>
<organism evidence="5 6">
    <name type="scientific">candidate division WWE3 bacterium</name>
    <dbReference type="NCBI Taxonomy" id="2053526"/>
    <lineage>
        <taxon>Bacteria</taxon>
        <taxon>Katanobacteria</taxon>
    </lineage>
</organism>